<keyword evidence="2" id="KW-1185">Reference proteome</keyword>
<evidence type="ECO:0000313" key="2">
    <source>
        <dbReference type="Proteomes" id="UP000319160"/>
    </source>
</evidence>
<dbReference type="OrthoDB" id="5405126at2759"/>
<evidence type="ECO:0000313" key="1">
    <source>
        <dbReference type="EMBL" id="TRX91728.1"/>
    </source>
</evidence>
<dbReference type="Proteomes" id="UP000319160">
    <property type="component" value="Unassembled WGS sequence"/>
</dbReference>
<dbReference type="EMBL" id="VFLP01000042">
    <property type="protein sequence ID" value="TRX91728.1"/>
    <property type="molecule type" value="Genomic_DNA"/>
</dbReference>
<comment type="caution">
    <text evidence="1">The sequence shown here is derived from an EMBL/GenBank/DDBJ whole genome shotgun (WGS) entry which is preliminary data.</text>
</comment>
<proteinExistence type="predicted"/>
<name>A0A553HUU0_9PEZI</name>
<gene>
    <name evidence="1" type="ORF">FHL15_007281</name>
</gene>
<sequence>MSRKSVLSAVCATNGALEATARRIVVGQQHRSFTSTAQRSANITHFTPTSSPDLDSLLNDIRTKIILPAYLPMSQRKRIYSPKWEKKLQADPIIIEIDGEVLKFRYQNIRTDIPNTRKSILMAIDQFETPADFANLKPLLEGVAYASRKLDSAFHARILRIIGQKGHIYEIIDCARSVRRTGYKLDTSEKVNELLHYVQMKARDADWDEAQTRQALRWAELVLEMLHDEAHQPKRHKDEPSVPGELPLCRDPMVLAAPLHLAAVLAAQHQAGEEVLEKVHKLARDVVALWPEGIKLKEVQPAEVYADKMGYLTPNKFVTITVPLLHGLETAIKVVEPELAGRLQTRRDTLATEIQEARKVLTSRDPSGEIDSPGEIVYKKFYDA</sequence>
<reference evidence="2" key="1">
    <citation type="submission" date="2019-06" db="EMBL/GenBank/DDBJ databases">
        <title>Draft genome sequence of the griseofulvin-producing fungus Xylaria cubensis strain G536.</title>
        <authorList>
            <person name="Mead M.E."/>
            <person name="Raja H.A."/>
            <person name="Steenwyk J.L."/>
            <person name="Knowles S.L."/>
            <person name="Oberlies N.H."/>
            <person name="Rokas A."/>
        </authorList>
    </citation>
    <scope>NUCLEOTIDE SEQUENCE [LARGE SCALE GENOMIC DNA]</scope>
    <source>
        <strain evidence="2">G536</strain>
    </source>
</reference>
<accession>A0A553HUU0</accession>
<protein>
    <submittedName>
        <fullName evidence="1">Uncharacterized protein</fullName>
    </submittedName>
</protein>
<organism evidence="1 2">
    <name type="scientific">Xylaria flabelliformis</name>
    <dbReference type="NCBI Taxonomy" id="2512241"/>
    <lineage>
        <taxon>Eukaryota</taxon>
        <taxon>Fungi</taxon>
        <taxon>Dikarya</taxon>
        <taxon>Ascomycota</taxon>
        <taxon>Pezizomycotina</taxon>
        <taxon>Sordariomycetes</taxon>
        <taxon>Xylariomycetidae</taxon>
        <taxon>Xylariales</taxon>
        <taxon>Xylariaceae</taxon>
        <taxon>Xylaria</taxon>
    </lineage>
</organism>
<dbReference type="AlphaFoldDB" id="A0A553HUU0"/>